<dbReference type="AlphaFoldDB" id="A0A0A9F0A8"/>
<reference evidence="1" key="1">
    <citation type="submission" date="2014-09" db="EMBL/GenBank/DDBJ databases">
        <authorList>
            <person name="Magalhaes I.L.F."/>
            <person name="Oliveira U."/>
            <person name="Santos F.R."/>
            <person name="Vidigal T.H.D.A."/>
            <person name="Brescovit A.D."/>
            <person name="Santos A.J."/>
        </authorList>
    </citation>
    <scope>NUCLEOTIDE SEQUENCE</scope>
    <source>
        <tissue evidence="1">Shoot tissue taken approximately 20 cm above the soil surface</tissue>
    </source>
</reference>
<reference evidence="1" key="2">
    <citation type="journal article" date="2015" name="Data Brief">
        <title>Shoot transcriptome of the giant reed, Arundo donax.</title>
        <authorList>
            <person name="Barrero R.A."/>
            <person name="Guerrero F.D."/>
            <person name="Moolhuijzen P."/>
            <person name="Goolsby J.A."/>
            <person name="Tidwell J."/>
            <person name="Bellgard S.E."/>
            <person name="Bellgard M.I."/>
        </authorList>
    </citation>
    <scope>NUCLEOTIDE SEQUENCE</scope>
    <source>
        <tissue evidence="1">Shoot tissue taken approximately 20 cm above the soil surface</tissue>
    </source>
</reference>
<sequence length="26" mass="2927">MRRLLSCRRASAFHALSTWFSSAGSK</sequence>
<dbReference type="EMBL" id="GBRH01192119">
    <property type="protein sequence ID" value="JAE05777.1"/>
    <property type="molecule type" value="Transcribed_RNA"/>
</dbReference>
<name>A0A0A9F0A8_ARUDO</name>
<organism evidence="1">
    <name type="scientific">Arundo donax</name>
    <name type="common">Giant reed</name>
    <name type="synonym">Donax arundinaceus</name>
    <dbReference type="NCBI Taxonomy" id="35708"/>
    <lineage>
        <taxon>Eukaryota</taxon>
        <taxon>Viridiplantae</taxon>
        <taxon>Streptophyta</taxon>
        <taxon>Embryophyta</taxon>
        <taxon>Tracheophyta</taxon>
        <taxon>Spermatophyta</taxon>
        <taxon>Magnoliopsida</taxon>
        <taxon>Liliopsida</taxon>
        <taxon>Poales</taxon>
        <taxon>Poaceae</taxon>
        <taxon>PACMAD clade</taxon>
        <taxon>Arundinoideae</taxon>
        <taxon>Arundineae</taxon>
        <taxon>Arundo</taxon>
    </lineage>
</organism>
<accession>A0A0A9F0A8</accession>
<protein>
    <submittedName>
        <fullName evidence="1">Uncharacterized protein</fullName>
    </submittedName>
</protein>
<evidence type="ECO:0000313" key="1">
    <source>
        <dbReference type="EMBL" id="JAE05777.1"/>
    </source>
</evidence>
<proteinExistence type="predicted"/>